<evidence type="ECO:0000256" key="1">
    <source>
        <dbReference type="SAM" id="Coils"/>
    </source>
</evidence>
<organism evidence="3 4">
    <name type="scientific">Corticibacter populi</name>
    <dbReference type="NCBI Taxonomy" id="1550736"/>
    <lineage>
        <taxon>Bacteria</taxon>
        <taxon>Pseudomonadati</taxon>
        <taxon>Pseudomonadota</taxon>
        <taxon>Betaproteobacteria</taxon>
        <taxon>Burkholderiales</taxon>
        <taxon>Comamonadaceae</taxon>
        <taxon>Corticibacter</taxon>
    </lineage>
</organism>
<dbReference type="Proteomes" id="UP000278006">
    <property type="component" value="Unassembled WGS sequence"/>
</dbReference>
<dbReference type="OrthoDB" id="5497849at2"/>
<keyword evidence="4" id="KW-1185">Reference proteome</keyword>
<keyword evidence="2" id="KW-1133">Transmembrane helix</keyword>
<feature type="coiled-coil region" evidence="1">
    <location>
        <begin position="247"/>
        <end position="299"/>
    </location>
</feature>
<evidence type="ECO:0000313" key="4">
    <source>
        <dbReference type="Proteomes" id="UP000278006"/>
    </source>
</evidence>
<dbReference type="PANTHER" id="PTHR32309">
    <property type="entry name" value="TYROSINE-PROTEIN KINASE"/>
    <property type="match status" value="1"/>
</dbReference>
<proteinExistence type="predicted"/>
<evidence type="ECO:0000256" key="2">
    <source>
        <dbReference type="SAM" id="Phobius"/>
    </source>
</evidence>
<dbReference type="AlphaFoldDB" id="A0A3M6QHW7"/>
<dbReference type="GO" id="GO:0005886">
    <property type="term" value="C:plasma membrane"/>
    <property type="evidence" value="ECO:0007669"/>
    <property type="project" value="TreeGrafter"/>
</dbReference>
<dbReference type="GO" id="GO:0004713">
    <property type="term" value="F:protein tyrosine kinase activity"/>
    <property type="evidence" value="ECO:0007669"/>
    <property type="project" value="TreeGrafter"/>
</dbReference>
<feature type="transmembrane region" description="Helical" evidence="2">
    <location>
        <begin position="339"/>
        <end position="363"/>
    </location>
</feature>
<dbReference type="EMBL" id="RDQO01000008">
    <property type="protein sequence ID" value="RMX02648.1"/>
    <property type="molecule type" value="Genomic_DNA"/>
</dbReference>
<gene>
    <name evidence="3" type="ORF">D8I35_18060</name>
</gene>
<feature type="transmembrane region" description="Helical" evidence="2">
    <location>
        <begin position="12"/>
        <end position="30"/>
    </location>
</feature>
<sequence>MTGAVSAARRHPLLALGVLAVLLAAIYWSLIASDRYVSETHLIVDSTDIQSGASFDIASALTGSGYSTTDLRLLRDHLRSVDMLQKLEELLQIKEHYSASEHDFFSRLAKDASQEQFHAYYLRRNSIEIDDQVGVLRIRVQAYDTETAQAIAKALLQEGEAFMNQMGHDIARTQVEFLDRQVAQSNQRAQETRNALLQYQNDTGMISPQAQAESLAAIGARLESELVSLRAQRSVMLGYLSPEAADVKQLELQIAALEKQLKTERAKLTSGATKKNEALNRAVEEYQRLELEAQFAMQVYQSSLQALERGRIEALRILKKITVLQQPTLAQEPLEPRRLYNLLVFALLVFAIAIITNLLAAIVRDHKD</sequence>
<comment type="caution">
    <text evidence="3">The sequence shown here is derived from an EMBL/GenBank/DDBJ whole genome shotgun (WGS) entry which is preliminary data.</text>
</comment>
<keyword evidence="1" id="KW-0175">Coiled coil</keyword>
<reference evidence="3 4" key="1">
    <citation type="submission" date="2018-10" db="EMBL/GenBank/DDBJ databases">
        <title>Draft genome of Cortibacter populi DSM10536.</title>
        <authorList>
            <person name="Bernier A.-M."/>
            <person name="Bernard K."/>
        </authorList>
    </citation>
    <scope>NUCLEOTIDE SEQUENCE [LARGE SCALE GENOMIC DNA]</scope>
    <source>
        <strain evidence="3 4">DSM 105136</strain>
    </source>
</reference>
<dbReference type="PANTHER" id="PTHR32309:SF13">
    <property type="entry name" value="FERRIC ENTEROBACTIN TRANSPORT PROTEIN FEPE"/>
    <property type="match status" value="1"/>
</dbReference>
<keyword evidence="2" id="KW-0812">Transmembrane</keyword>
<evidence type="ECO:0000313" key="3">
    <source>
        <dbReference type="EMBL" id="RMX02648.1"/>
    </source>
</evidence>
<protein>
    <submittedName>
        <fullName evidence="3">Chain-length determining protein</fullName>
    </submittedName>
</protein>
<name>A0A3M6QHW7_9BURK</name>
<accession>A0A3M6QHW7</accession>
<dbReference type="InterPro" id="IPR050445">
    <property type="entry name" value="Bact_polysacc_biosynth/exp"/>
</dbReference>
<feature type="coiled-coil region" evidence="1">
    <location>
        <begin position="175"/>
        <end position="202"/>
    </location>
</feature>
<keyword evidence="2" id="KW-0472">Membrane</keyword>